<keyword evidence="2" id="KW-1185">Reference proteome</keyword>
<sequence length="187" mass="21582">MTGDALAWHEKLLSAYSEPQRAYHTLQHLQECLLILDEARMSGLISHPDPIEMALWFHDAVYDPQSGENEALSAQMAVEALGEGEMTREVVRLILLTKSHQPGGGPDDAWIIDIDLAIFAQPMERVLEYERQIRREYAWVPAAMYAEKRAEILRSFLNRRPLYLSTWACERFEERARMNLRKLLASI</sequence>
<protein>
    <submittedName>
        <fullName evidence="1">Metal-dependent hydrolase</fullName>
    </submittedName>
</protein>
<evidence type="ECO:0000313" key="2">
    <source>
        <dbReference type="Proteomes" id="UP001596052"/>
    </source>
</evidence>
<dbReference type="RefSeq" id="WP_377171630.1">
    <property type="nucleotide sequence ID" value="NZ_JBHSMQ010000013.1"/>
</dbReference>
<reference evidence="2" key="1">
    <citation type="journal article" date="2019" name="Int. J. Syst. Evol. Microbiol.">
        <title>The Global Catalogue of Microorganisms (GCM) 10K type strain sequencing project: providing services to taxonomists for standard genome sequencing and annotation.</title>
        <authorList>
            <consortium name="The Broad Institute Genomics Platform"/>
            <consortium name="The Broad Institute Genome Sequencing Center for Infectious Disease"/>
            <person name="Wu L."/>
            <person name="Ma J."/>
        </authorList>
    </citation>
    <scope>NUCLEOTIDE SEQUENCE [LARGE SCALE GENOMIC DNA]</scope>
    <source>
        <strain evidence="2">CGMCC 4.1469</strain>
    </source>
</reference>
<dbReference type="Proteomes" id="UP001596052">
    <property type="component" value="Unassembled WGS sequence"/>
</dbReference>
<dbReference type="GO" id="GO:0016787">
    <property type="term" value="F:hydrolase activity"/>
    <property type="evidence" value="ECO:0007669"/>
    <property type="project" value="UniProtKB-KW"/>
</dbReference>
<evidence type="ECO:0000313" key="1">
    <source>
        <dbReference type="EMBL" id="MFC5457865.1"/>
    </source>
</evidence>
<proteinExistence type="predicted"/>
<dbReference type="EMBL" id="JBHSMQ010000013">
    <property type="protein sequence ID" value="MFC5457865.1"/>
    <property type="molecule type" value="Genomic_DNA"/>
</dbReference>
<comment type="caution">
    <text evidence="1">The sequence shown here is derived from an EMBL/GenBank/DDBJ whole genome shotgun (WGS) entry which is preliminary data.</text>
</comment>
<dbReference type="SUPFAM" id="SSF109604">
    <property type="entry name" value="HD-domain/PDEase-like"/>
    <property type="match status" value="1"/>
</dbReference>
<name>A0ABW0KWE8_9BACT</name>
<organism evidence="1 2">
    <name type="scientific">Prosthecobacter fluviatilis</name>
    <dbReference type="NCBI Taxonomy" id="445931"/>
    <lineage>
        <taxon>Bacteria</taxon>
        <taxon>Pseudomonadati</taxon>
        <taxon>Verrucomicrobiota</taxon>
        <taxon>Verrucomicrobiia</taxon>
        <taxon>Verrucomicrobiales</taxon>
        <taxon>Verrucomicrobiaceae</taxon>
        <taxon>Prosthecobacter</taxon>
    </lineage>
</organism>
<accession>A0ABW0KWE8</accession>
<dbReference type="InterPro" id="IPR009218">
    <property type="entry name" value="HD_phosphohydro"/>
</dbReference>
<dbReference type="PANTHER" id="PTHR21174">
    <property type="match status" value="1"/>
</dbReference>
<keyword evidence="1" id="KW-0378">Hydrolase</keyword>
<gene>
    <name evidence="1" type="ORF">ACFQDI_23550</name>
</gene>
<dbReference type="PIRSF" id="PIRSF035170">
    <property type="entry name" value="HD_phosphohydro"/>
    <property type="match status" value="1"/>
</dbReference>
<dbReference type="PANTHER" id="PTHR21174:SF0">
    <property type="entry name" value="HD PHOSPHOHYDROLASE FAMILY PROTEIN-RELATED"/>
    <property type="match status" value="1"/>
</dbReference>